<evidence type="ECO:0000313" key="3">
    <source>
        <dbReference type="Proteomes" id="UP000887159"/>
    </source>
</evidence>
<feature type="compositionally biased region" description="Basic residues" evidence="1">
    <location>
        <begin position="24"/>
        <end position="36"/>
    </location>
</feature>
<reference evidence="2" key="1">
    <citation type="submission" date="2020-08" db="EMBL/GenBank/DDBJ databases">
        <title>Multicomponent nature underlies the extraordinary mechanical properties of spider dragline silk.</title>
        <authorList>
            <person name="Kono N."/>
            <person name="Nakamura H."/>
            <person name="Mori M."/>
            <person name="Yoshida Y."/>
            <person name="Ohtoshi R."/>
            <person name="Malay A.D."/>
            <person name="Moran D.A.P."/>
            <person name="Tomita M."/>
            <person name="Numata K."/>
            <person name="Arakawa K."/>
        </authorList>
    </citation>
    <scope>NUCLEOTIDE SEQUENCE</scope>
</reference>
<dbReference type="EMBL" id="BMAU01021400">
    <property type="protein sequence ID" value="GFY31682.1"/>
    <property type="molecule type" value="Genomic_DNA"/>
</dbReference>
<evidence type="ECO:0000256" key="1">
    <source>
        <dbReference type="SAM" id="MobiDB-lite"/>
    </source>
</evidence>
<accession>A0A8X7BIJ2</accession>
<organism evidence="2 3">
    <name type="scientific">Trichonephila clavipes</name>
    <name type="common">Golden silk orbweaver</name>
    <name type="synonym">Nephila clavipes</name>
    <dbReference type="NCBI Taxonomy" id="2585209"/>
    <lineage>
        <taxon>Eukaryota</taxon>
        <taxon>Metazoa</taxon>
        <taxon>Ecdysozoa</taxon>
        <taxon>Arthropoda</taxon>
        <taxon>Chelicerata</taxon>
        <taxon>Arachnida</taxon>
        <taxon>Araneae</taxon>
        <taxon>Araneomorphae</taxon>
        <taxon>Entelegynae</taxon>
        <taxon>Araneoidea</taxon>
        <taxon>Nephilidae</taxon>
        <taxon>Trichonephila</taxon>
    </lineage>
</organism>
<feature type="region of interest" description="Disordered" evidence="1">
    <location>
        <begin position="24"/>
        <end position="49"/>
    </location>
</feature>
<dbReference type="Proteomes" id="UP000887159">
    <property type="component" value="Unassembled WGS sequence"/>
</dbReference>
<dbReference type="AlphaFoldDB" id="A0A8X7BIJ2"/>
<gene>
    <name evidence="2" type="ORF">TNCV_4199931</name>
</gene>
<comment type="caution">
    <text evidence="2">The sequence shown here is derived from an EMBL/GenBank/DDBJ whole genome shotgun (WGS) entry which is preliminary data.</text>
</comment>
<sequence>MGDRSRDHAGQGQCVSRKVKIRHLSSRRAVSRHVHGHQNTARRTETHLKRRHFTNPVTNFVVLPTSHSPLLCCIAPRRGSNARRAHAAANGDAPYERILHQKCPFPD</sequence>
<protein>
    <submittedName>
        <fullName evidence="2">Uncharacterized protein</fullName>
    </submittedName>
</protein>
<proteinExistence type="predicted"/>
<evidence type="ECO:0000313" key="2">
    <source>
        <dbReference type="EMBL" id="GFY31682.1"/>
    </source>
</evidence>
<name>A0A8X7BIJ2_TRICX</name>
<keyword evidence="3" id="KW-1185">Reference proteome</keyword>